<dbReference type="Gene3D" id="3.40.605.10">
    <property type="entry name" value="Aldehyde Dehydrogenase, Chain A, domain 1"/>
    <property type="match status" value="1"/>
</dbReference>
<comment type="similarity">
    <text evidence="1 4">Belongs to the aldehyde dehydrogenase family.</text>
</comment>
<feature type="active site" evidence="3">
    <location>
        <position position="160"/>
    </location>
</feature>
<dbReference type="Gene3D" id="2.120.10.80">
    <property type="entry name" value="Kelch-type beta propeller"/>
    <property type="match status" value="1"/>
</dbReference>
<dbReference type="InterPro" id="IPR016163">
    <property type="entry name" value="Ald_DH_C"/>
</dbReference>
<dbReference type="InterPro" id="IPR015915">
    <property type="entry name" value="Kelch-typ_b-propeller"/>
</dbReference>
<keyword evidence="8" id="KW-1185">Reference proteome</keyword>
<accession>A0A812WLD3</accession>
<sequence>MYQENHELISDTIAADMGGTKMRGIDDALANIDSWSRERWVEGWIHRLCVRPEPKGVVLIIAPWNVPWQLLVRPLASAITAGNLAVLKPSELNPKTSPLIAKLLHQYLDRDCFRVIEGAVTETTALLNNRWDHIFYTGNGAIGRVVMAAAAKHLTPVTMELGGKSPVIVDETAKMDVTCRRIAFAKWMLCGQICVAPDYVLVHRSKEEEFIRTATVRMAGSMIPCVPAWSLALKSAVDFGHLVNERHTERVEKLIKTCGGEVVHGGAEAGHRAQLQPRLHALLILGLHGVRHSECFVPPTIVKQPKLDAPIMQEEIFGPVLPVIPYDRFEDALEMIRKQEIPLAFYIFSESSRNVELALNTIQSGGAGQIERLLCRVYPAWLPGYGLPIAQGRQSMHKAELTRPNATVLRQVPDHGGILKLRKCEAVISEDALVRICCFLPARPLLDLGATCGEFHQRVEHSVDLWKALCQFLLGETSLLLHESHWASSTHAASIGDKARFYQRLFRAAWRCEDFCYDHPLRQSLLRSLSTAEGAAEAAPSDSKELLGLSGHTAETLGPLVIQIGGMKNVVAPDELINVTVINLRTNTIRRPSLHQDSLKPLQRMRHASCVVKPKHLPASAFPNAVLVLGGHDANTRAARLGMPRPALQRLVFLQVMREDGSQIRWCEMQAFGTIPEYMYNLTCTSFNGGQKVCVFGGDIPTSDDEYERIQDRTCCNFVYVLDLRSCTWEAVRTRGPAPDWRSFHASVCHTSFLDGKDYLVTFGGTNEHCEPLSGGSLADMRGYQLDLTTFQWHRGPSSGLPAARLRFGVARWGRHLIIHGGHGTVLSTRKGYVARLNLHTLKWDELCFSNEPPALAPSAFETGSPQAGIVVGGAQQSHRGPRILQRLVVFRLRDVEIPDDGQLADEAQPSGNEDSSSAGEASKKDKGRKAVE</sequence>
<dbReference type="Pfam" id="PF00171">
    <property type="entry name" value="Aldedh"/>
    <property type="match status" value="1"/>
</dbReference>
<organism evidence="7 8">
    <name type="scientific">Symbiodinium pilosum</name>
    <name type="common">Dinoflagellate</name>
    <dbReference type="NCBI Taxonomy" id="2952"/>
    <lineage>
        <taxon>Eukaryota</taxon>
        <taxon>Sar</taxon>
        <taxon>Alveolata</taxon>
        <taxon>Dinophyceae</taxon>
        <taxon>Suessiales</taxon>
        <taxon>Symbiodiniaceae</taxon>
        <taxon>Symbiodinium</taxon>
    </lineage>
</organism>
<evidence type="ECO:0000259" key="6">
    <source>
        <dbReference type="Pfam" id="PF00171"/>
    </source>
</evidence>
<feature type="compositionally biased region" description="Polar residues" evidence="5">
    <location>
        <begin position="910"/>
        <end position="920"/>
    </location>
</feature>
<dbReference type="GO" id="GO:0006081">
    <property type="term" value="P:aldehyde metabolic process"/>
    <property type="evidence" value="ECO:0007669"/>
    <property type="project" value="InterPro"/>
</dbReference>
<comment type="caution">
    <text evidence="7">The sequence shown here is derived from an EMBL/GenBank/DDBJ whole genome shotgun (WGS) entry which is preliminary data.</text>
</comment>
<keyword evidence="2 4" id="KW-0560">Oxidoreductase</keyword>
<proteinExistence type="inferred from homology"/>
<evidence type="ECO:0000313" key="7">
    <source>
        <dbReference type="EMBL" id="CAE7695092.1"/>
    </source>
</evidence>
<dbReference type="InterPro" id="IPR012394">
    <property type="entry name" value="Aldehyde_DH_NAD(P)"/>
</dbReference>
<dbReference type="InterPro" id="IPR029510">
    <property type="entry name" value="Ald_DH_CS_GLU"/>
</dbReference>
<dbReference type="InterPro" id="IPR016162">
    <property type="entry name" value="Ald_DH_N"/>
</dbReference>
<dbReference type="GO" id="GO:0004029">
    <property type="term" value="F:aldehyde dehydrogenase (NAD+) activity"/>
    <property type="evidence" value="ECO:0007669"/>
    <property type="project" value="TreeGrafter"/>
</dbReference>
<dbReference type="Gene3D" id="3.40.309.10">
    <property type="entry name" value="Aldehyde Dehydrogenase, Chain A, domain 2"/>
    <property type="match status" value="1"/>
</dbReference>
<dbReference type="InterPro" id="IPR015590">
    <property type="entry name" value="Aldehyde_DH_dom"/>
</dbReference>
<dbReference type="EMBL" id="CAJNIZ010044605">
    <property type="protein sequence ID" value="CAE7695092.1"/>
    <property type="molecule type" value="Genomic_DNA"/>
</dbReference>
<evidence type="ECO:0000256" key="3">
    <source>
        <dbReference type="PROSITE-ProRule" id="PRU10007"/>
    </source>
</evidence>
<dbReference type="PANTHER" id="PTHR43570">
    <property type="entry name" value="ALDEHYDE DEHYDROGENASE"/>
    <property type="match status" value="1"/>
</dbReference>
<dbReference type="Proteomes" id="UP000649617">
    <property type="component" value="Unassembled WGS sequence"/>
</dbReference>
<reference evidence="7" key="1">
    <citation type="submission" date="2021-02" db="EMBL/GenBank/DDBJ databases">
        <authorList>
            <person name="Dougan E. K."/>
            <person name="Rhodes N."/>
            <person name="Thang M."/>
            <person name="Chan C."/>
        </authorList>
    </citation>
    <scope>NUCLEOTIDE SEQUENCE</scope>
</reference>
<dbReference type="GO" id="GO:0005737">
    <property type="term" value="C:cytoplasm"/>
    <property type="evidence" value="ECO:0007669"/>
    <property type="project" value="TreeGrafter"/>
</dbReference>
<dbReference type="InterPro" id="IPR016161">
    <property type="entry name" value="Ald_DH/histidinol_DH"/>
</dbReference>
<feature type="compositionally biased region" description="Basic and acidic residues" evidence="5">
    <location>
        <begin position="922"/>
        <end position="933"/>
    </location>
</feature>
<dbReference type="SUPFAM" id="SSF117281">
    <property type="entry name" value="Kelch motif"/>
    <property type="match status" value="1"/>
</dbReference>
<dbReference type="PANTHER" id="PTHR43570:SF16">
    <property type="entry name" value="ALDEHYDE DEHYDROGENASE TYPE III, ISOFORM Q"/>
    <property type="match status" value="1"/>
</dbReference>
<evidence type="ECO:0000256" key="1">
    <source>
        <dbReference type="ARBA" id="ARBA00009986"/>
    </source>
</evidence>
<dbReference type="AlphaFoldDB" id="A0A812WLD3"/>
<name>A0A812WLD3_SYMPI</name>
<evidence type="ECO:0000256" key="5">
    <source>
        <dbReference type="SAM" id="MobiDB-lite"/>
    </source>
</evidence>
<evidence type="ECO:0000313" key="8">
    <source>
        <dbReference type="Proteomes" id="UP000649617"/>
    </source>
</evidence>
<dbReference type="SUPFAM" id="SSF53720">
    <property type="entry name" value="ALDH-like"/>
    <property type="match status" value="1"/>
</dbReference>
<gene>
    <name evidence="7" type="primary">ALDH3A2</name>
    <name evidence="7" type="ORF">SPIL2461_LOCUS19491</name>
</gene>
<dbReference type="PROSITE" id="PS00687">
    <property type="entry name" value="ALDEHYDE_DEHYDR_GLU"/>
    <property type="match status" value="1"/>
</dbReference>
<evidence type="ECO:0000256" key="4">
    <source>
        <dbReference type="RuleBase" id="RU003345"/>
    </source>
</evidence>
<dbReference type="OrthoDB" id="432528at2759"/>
<feature type="domain" description="Aldehyde dehydrogenase" evidence="6">
    <location>
        <begin position="46"/>
        <end position="366"/>
    </location>
</feature>
<dbReference type="Pfam" id="PF24681">
    <property type="entry name" value="Kelch_KLHDC2_KLHL20_DRC7"/>
    <property type="match status" value="1"/>
</dbReference>
<feature type="region of interest" description="Disordered" evidence="5">
    <location>
        <begin position="901"/>
        <end position="933"/>
    </location>
</feature>
<evidence type="ECO:0000256" key="2">
    <source>
        <dbReference type="ARBA" id="ARBA00023002"/>
    </source>
</evidence>
<protein>
    <submittedName>
        <fullName evidence="7">ALDH3A2 protein</fullName>
    </submittedName>
</protein>